<dbReference type="KEGG" id="elim:B2M23_13245"/>
<protein>
    <submittedName>
        <fullName evidence="1">Mobilization protein</fullName>
    </submittedName>
</protein>
<reference evidence="2" key="1">
    <citation type="journal article" date="2017" name="Sci. Rep.">
        <title>Determination of the Genome and Primary Transcriptome of Syngas Fermenting Eubacterium limosum ATCC 8486.</title>
        <authorList>
            <person name="Song Y."/>
            <person name="Shin J."/>
            <person name="Jeong Y."/>
            <person name="Jin S."/>
            <person name="Lee J.K."/>
            <person name="Kim D.R."/>
            <person name="Kim S.C."/>
            <person name="Cho S."/>
            <person name="Cho B.K."/>
        </authorList>
    </citation>
    <scope>NUCLEOTIDE SEQUENCE [LARGE SCALE GENOMIC DNA]</scope>
    <source>
        <strain evidence="2">ATCC 8486</strain>
    </source>
</reference>
<dbReference type="Pfam" id="PF21983">
    <property type="entry name" value="NikA-like"/>
    <property type="match status" value="1"/>
</dbReference>
<name>A0AAC9QVD0_EUBLI</name>
<proteinExistence type="predicted"/>
<gene>
    <name evidence="1" type="ORF">B2M23_13245</name>
</gene>
<evidence type="ECO:0000313" key="1">
    <source>
        <dbReference type="EMBL" id="ARD66440.1"/>
    </source>
</evidence>
<sequence length="106" mass="12503">MKGCVIMKKRRRNVNVTFRMSSEESKELNIRVMLSGLTKQDYIIKRLSCREIEVIGNPRVYKALRNQMTQIYDELKRIYDGDEMTEEQLFTLQLIAQTLQGLKGEK</sequence>
<dbReference type="AlphaFoldDB" id="A0AAC9QVD0"/>
<evidence type="ECO:0000313" key="2">
    <source>
        <dbReference type="Proteomes" id="UP000192391"/>
    </source>
</evidence>
<accession>A0AAC9QVD0</accession>
<organism evidence="1 2">
    <name type="scientific">Eubacterium limosum</name>
    <dbReference type="NCBI Taxonomy" id="1736"/>
    <lineage>
        <taxon>Bacteria</taxon>
        <taxon>Bacillati</taxon>
        <taxon>Bacillota</taxon>
        <taxon>Clostridia</taxon>
        <taxon>Eubacteriales</taxon>
        <taxon>Eubacteriaceae</taxon>
        <taxon>Eubacterium</taxon>
    </lineage>
</organism>
<dbReference type="InterPro" id="IPR053842">
    <property type="entry name" value="NikA-like"/>
</dbReference>
<dbReference type="Proteomes" id="UP000192391">
    <property type="component" value="Chromosome"/>
</dbReference>
<dbReference type="EMBL" id="CP019962">
    <property type="protein sequence ID" value="ARD66440.1"/>
    <property type="molecule type" value="Genomic_DNA"/>
</dbReference>